<dbReference type="SUPFAM" id="SSF56112">
    <property type="entry name" value="Protein kinase-like (PK-like)"/>
    <property type="match status" value="1"/>
</dbReference>
<keyword evidence="9" id="KW-0067">ATP-binding</keyword>
<protein>
    <recommendedName>
        <fullName evidence="15">Calcium-dependent protein kinase</fullName>
    </recommendedName>
</protein>
<dbReference type="Gene3D" id="1.10.510.10">
    <property type="entry name" value="Transferase(Phosphotransferase) domain 1"/>
    <property type="match status" value="1"/>
</dbReference>
<evidence type="ECO:0000256" key="9">
    <source>
        <dbReference type="ARBA" id="ARBA00022840"/>
    </source>
</evidence>
<evidence type="ECO:0000256" key="4">
    <source>
        <dbReference type="ARBA" id="ARBA00022679"/>
    </source>
</evidence>
<keyword evidence="4" id="KW-0808">Transferase</keyword>
<gene>
    <name evidence="13" type="ORF">BSTOLATCC_MIC58345</name>
</gene>
<keyword evidence="14" id="KW-1185">Reference proteome</keyword>
<dbReference type="CDD" id="cd00051">
    <property type="entry name" value="EFh"/>
    <property type="match status" value="1"/>
</dbReference>
<evidence type="ECO:0000259" key="11">
    <source>
        <dbReference type="PROSITE" id="PS50011"/>
    </source>
</evidence>
<feature type="domain" description="EF-hand" evidence="12">
    <location>
        <begin position="343"/>
        <end position="378"/>
    </location>
</feature>
<evidence type="ECO:0000313" key="14">
    <source>
        <dbReference type="Proteomes" id="UP001162131"/>
    </source>
</evidence>
<evidence type="ECO:0000256" key="8">
    <source>
        <dbReference type="ARBA" id="ARBA00022837"/>
    </source>
</evidence>
<name>A0AAU9KJK7_9CILI</name>
<evidence type="ECO:0000256" key="6">
    <source>
        <dbReference type="ARBA" id="ARBA00022741"/>
    </source>
</evidence>
<dbReference type="Gene3D" id="3.30.200.20">
    <property type="entry name" value="Phosphorylase Kinase, domain 1"/>
    <property type="match status" value="1"/>
</dbReference>
<evidence type="ECO:0000256" key="2">
    <source>
        <dbReference type="ARBA" id="ARBA00011245"/>
    </source>
</evidence>
<dbReference type="PROSITE" id="PS50011">
    <property type="entry name" value="PROTEIN_KINASE_DOM"/>
    <property type="match status" value="1"/>
</dbReference>
<dbReference type="InterPro" id="IPR050205">
    <property type="entry name" value="CDPK_Ser/Thr_kinases"/>
</dbReference>
<comment type="cofactor">
    <cofactor evidence="1">
        <name>Mg(2+)</name>
        <dbReference type="ChEBI" id="CHEBI:18420"/>
    </cofactor>
</comment>
<dbReference type="PROSITE" id="PS00018">
    <property type="entry name" value="EF_HAND_1"/>
    <property type="match status" value="2"/>
</dbReference>
<evidence type="ECO:0000256" key="3">
    <source>
        <dbReference type="ARBA" id="ARBA00022527"/>
    </source>
</evidence>
<evidence type="ECO:0000256" key="1">
    <source>
        <dbReference type="ARBA" id="ARBA00001946"/>
    </source>
</evidence>
<dbReference type="GO" id="GO:0005524">
    <property type="term" value="F:ATP binding"/>
    <property type="evidence" value="ECO:0007669"/>
    <property type="project" value="UniProtKB-KW"/>
</dbReference>
<dbReference type="PROSITE" id="PS50222">
    <property type="entry name" value="EF_HAND_2"/>
    <property type="match status" value="3"/>
</dbReference>
<reference evidence="13" key="1">
    <citation type="submission" date="2021-09" db="EMBL/GenBank/DDBJ databases">
        <authorList>
            <consortium name="AG Swart"/>
            <person name="Singh M."/>
            <person name="Singh A."/>
            <person name="Seah K."/>
            <person name="Emmerich C."/>
        </authorList>
    </citation>
    <scope>NUCLEOTIDE SEQUENCE</scope>
    <source>
        <strain evidence="13">ATCC30299</strain>
    </source>
</reference>
<feature type="domain" description="EF-hand" evidence="12">
    <location>
        <begin position="450"/>
        <end position="485"/>
    </location>
</feature>
<dbReference type="AlphaFoldDB" id="A0AAU9KJK7"/>
<dbReference type="Pfam" id="PF13202">
    <property type="entry name" value="EF-hand_5"/>
    <property type="match status" value="1"/>
</dbReference>
<sequence length="487" mass="55255">MGCANSKDNKTITPIKLEESNLSSLKAGSPRALLNVHSTNPLENYENLYSISSRNDSEIFRCTEKLTSMLRVLKRISKKRPPTQLTIIPEESKEIKVWRLLDHPNLPRCYGLYETADEYYIAMEFCEGKEIINKIVEYKEFPEEKVSIIMRQLLSTVAYLHSKRVVHRNIEPSHILLQDDCGMQIKLVGFGKAAFYSGQKFKGEQGNSYFMAPEMIRGNYSEKVDEWSCGMIFYILLTGNIPYEGKSEAEIIEEIKIKPFQLNTKALKGVSPQAILLLRQLLEVDPLARISASIALTHPWIMQAAPKVSSGVTDIISKLRKYQKHCGFSQAVSNFVVQSLSLDEEKEIVKAFQVFDTNGDGTISKAELLAGFSRAEGIKNAQTDVNRLISKVNELGEAITYSEFLNLCLEQSKFTSRENLLEIFQKLDKKSQGKISENDLKKALDYKNNVSNEDWQNMMKEADVNKDGYVDFEEFVASMNKGIKSDN</sequence>
<dbReference type="Proteomes" id="UP001162131">
    <property type="component" value="Unassembled WGS sequence"/>
</dbReference>
<organism evidence="13 14">
    <name type="scientific">Blepharisma stoltei</name>
    <dbReference type="NCBI Taxonomy" id="1481888"/>
    <lineage>
        <taxon>Eukaryota</taxon>
        <taxon>Sar</taxon>
        <taxon>Alveolata</taxon>
        <taxon>Ciliophora</taxon>
        <taxon>Postciliodesmatophora</taxon>
        <taxon>Heterotrichea</taxon>
        <taxon>Heterotrichida</taxon>
        <taxon>Blepharismidae</taxon>
        <taxon>Blepharisma</taxon>
    </lineage>
</organism>
<evidence type="ECO:0000256" key="10">
    <source>
        <dbReference type="ARBA" id="ARBA00024334"/>
    </source>
</evidence>
<keyword evidence="8" id="KW-0106">Calcium</keyword>
<comment type="subunit">
    <text evidence="2">Monomer.</text>
</comment>
<dbReference type="InterPro" id="IPR002048">
    <property type="entry name" value="EF_hand_dom"/>
</dbReference>
<proteinExistence type="inferred from homology"/>
<accession>A0AAU9KJK7</accession>
<feature type="domain" description="Protein kinase" evidence="11">
    <location>
        <begin position="45"/>
        <end position="301"/>
    </location>
</feature>
<evidence type="ECO:0000256" key="7">
    <source>
        <dbReference type="ARBA" id="ARBA00022777"/>
    </source>
</evidence>
<dbReference type="Gene3D" id="1.10.238.10">
    <property type="entry name" value="EF-hand"/>
    <property type="match status" value="1"/>
</dbReference>
<comment type="similarity">
    <text evidence="10">Belongs to the protein kinase superfamily. Ser/Thr protein kinase family. CDPK subfamily.</text>
</comment>
<dbReference type="SUPFAM" id="SSF47473">
    <property type="entry name" value="EF-hand"/>
    <property type="match status" value="1"/>
</dbReference>
<dbReference type="FunFam" id="1.10.238.10:FF:000003">
    <property type="entry name" value="Calmodulin A"/>
    <property type="match status" value="1"/>
</dbReference>
<dbReference type="EMBL" id="CAJZBQ010000056">
    <property type="protein sequence ID" value="CAG9333535.1"/>
    <property type="molecule type" value="Genomic_DNA"/>
</dbReference>
<dbReference type="InterPro" id="IPR011009">
    <property type="entry name" value="Kinase-like_dom_sf"/>
</dbReference>
<dbReference type="Pfam" id="PF00069">
    <property type="entry name" value="Pkinase"/>
    <property type="match status" value="1"/>
</dbReference>
<evidence type="ECO:0008006" key="15">
    <source>
        <dbReference type="Google" id="ProtNLM"/>
    </source>
</evidence>
<comment type="caution">
    <text evidence="13">The sequence shown here is derived from an EMBL/GenBank/DDBJ whole genome shotgun (WGS) entry which is preliminary data.</text>
</comment>
<evidence type="ECO:0000256" key="5">
    <source>
        <dbReference type="ARBA" id="ARBA00022737"/>
    </source>
</evidence>
<dbReference type="SMART" id="SM00054">
    <property type="entry name" value="EFh"/>
    <property type="match status" value="3"/>
</dbReference>
<dbReference type="InterPro" id="IPR011992">
    <property type="entry name" value="EF-hand-dom_pair"/>
</dbReference>
<evidence type="ECO:0000313" key="13">
    <source>
        <dbReference type="EMBL" id="CAG9333535.1"/>
    </source>
</evidence>
<dbReference type="InterPro" id="IPR000719">
    <property type="entry name" value="Prot_kinase_dom"/>
</dbReference>
<keyword evidence="7" id="KW-0418">Kinase</keyword>
<dbReference type="InterPro" id="IPR018247">
    <property type="entry name" value="EF_Hand_1_Ca_BS"/>
</dbReference>
<keyword evidence="5" id="KW-0677">Repeat</keyword>
<dbReference type="GO" id="GO:0004674">
    <property type="term" value="F:protein serine/threonine kinase activity"/>
    <property type="evidence" value="ECO:0007669"/>
    <property type="project" value="UniProtKB-KW"/>
</dbReference>
<keyword evidence="6" id="KW-0547">Nucleotide-binding</keyword>
<keyword evidence="3" id="KW-0723">Serine/threonine-protein kinase</keyword>
<dbReference type="GO" id="GO:0005509">
    <property type="term" value="F:calcium ion binding"/>
    <property type="evidence" value="ECO:0007669"/>
    <property type="project" value="InterPro"/>
</dbReference>
<dbReference type="Pfam" id="PF13499">
    <property type="entry name" value="EF-hand_7"/>
    <property type="match status" value="1"/>
</dbReference>
<feature type="domain" description="EF-hand" evidence="12">
    <location>
        <begin position="415"/>
        <end position="449"/>
    </location>
</feature>
<dbReference type="PANTHER" id="PTHR24349">
    <property type="entry name" value="SERINE/THREONINE-PROTEIN KINASE"/>
    <property type="match status" value="1"/>
</dbReference>
<dbReference type="FunFam" id="1.10.510.10:FF:000571">
    <property type="entry name" value="Maternal embryonic leucine zipper kinase"/>
    <property type="match status" value="1"/>
</dbReference>
<evidence type="ECO:0000259" key="12">
    <source>
        <dbReference type="PROSITE" id="PS50222"/>
    </source>
</evidence>